<proteinExistence type="predicted"/>
<dbReference type="PANTHER" id="PTHR28630">
    <property type="match status" value="1"/>
</dbReference>
<organism evidence="2 3">
    <name type="scientific">Austropuccinia psidii MF-1</name>
    <dbReference type="NCBI Taxonomy" id="1389203"/>
    <lineage>
        <taxon>Eukaryota</taxon>
        <taxon>Fungi</taxon>
        <taxon>Dikarya</taxon>
        <taxon>Basidiomycota</taxon>
        <taxon>Pucciniomycotina</taxon>
        <taxon>Pucciniomycetes</taxon>
        <taxon>Pucciniales</taxon>
        <taxon>Sphaerophragmiaceae</taxon>
        <taxon>Austropuccinia</taxon>
    </lineage>
</organism>
<dbReference type="InterPro" id="IPR032801">
    <property type="entry name" value="PXL2A/B/C"/>
</dbReference>
<feature type="compositionally biased region" description="Low complexity" evidence="1">
    <location>
        <begin position="792"/>
        <end position="805"/>
    </location>
</feature>
<protein>
    <submittedName>
        <fullName evidence="2">Uncharacterized protein</fullName>
    </submittedName>
</protein>
<dbReference type="OrthoDB" id="40334at2759"/>
<feature type="compositionally biased region" description="Basic residues" evidence="1">
    <location>
        <begin position="349"/>
        <end position="358"/>
    </location>
</feature>
<sequence length="842" mass="92959">MLMSGLGCPLSAVCTWPVQLGSSSAAEPPMASSAAIATVFPKALTSPARPRLSGCAMGHEPAIHHTSSPSASERAWRHCPCPLQSSTFCRHPSCFLGASFELPSQITASVAQPVVVCEVVHTAQYSSVISTLTGARCTVQSVCFFGRVLLFLKHSPCQLCRNLEASQSLQELLSLRSSSFTSVRPFSTIHTLDSQLLKPDHTEPKPIVQRSRACAQIVYGTVRSDQGGNPKPRKASLFLVYRFHWILLSSLSALEIVNENLIRLASRFLRAHVLYLILIVVLYRFFNPQRNSDPCPVSSSVLSCNSNFKQTRRPTFLNTSSESDPRTGKLSTRFHDNPSSMFGLDFRRGSKSKNKSSKFLHNSHETTSLPNTTPPSHSSSQTHKSRFMANFSLKTQRSATSVKSITSLPLPTSPRSFSPTSVSSHQTSTALRLSPIPKNIPLYVEPAPSSSNSHKLASSSTMPFEKKLNPGIYRHGTQRVLPSLPPAQRHRKNYPSLASTNLVSSSISPIQSGRRSLSSTHLSDYPSLPSSRHPSPAPTGDANRPSSALNNHNKQSFSSSNPYNKKLPQSSNHLYNHISITPELPLTDWTKLLDITPRLVTKVSRNKFEAHLPSDPHEISKARECLVVNESGQKVKFGELIGGTELKGPRLVVFIRQFGHSYCQKYLRELEIKLGRVLINPNSMKLVVIGNGSHGMIRKFKEITATRFEVYSDETNRKELYHALGMTLRTLDTFPINPAPPTGLGIRGNAEFSKHQLGGEFVFEAVSRHQKSDMAPELRQPLRPEQQATVYSSTPSLSDSSSESSKSLDFDERCTIQMTYAHRMRNIHDHAPIDDLLFAAGL</sequence>
<comment type="caution">
    <text evidence="2">The sequence shown here is derived from an EMBL/GenBank/DDBJ whole genome shotgun (WGS) entry which is preliminary data.</text>
</comment>
<gene>
    <name evidence="2" type="ORF">O181_024437</name>
</gene>
<feature type="compositionally biased region" description="Polar residues" evidence="1">
    <location>
        <begin position="392"/>
        <end position="403"/>
    </location>
</feature>
<keyword evidence="3" id="KW-1185">Reference proteome</keyword>
<reference evidence="2" key="1">
    <citation type="submission" date="2021-03" db="EMBL/GenBank/DDBJ databases">
        <title>Draft genome sequence of rust myrtle Austropuccinia psidii MF-1, a brazilian biotype.</title>
        <authorList>
            <person name="Quecine M.C."/>
            <person name="Pachon D.M.R."/>
            <person name="Bonatelli M.L."/>
            <person name="Correr F.H."/>
            <person name="Franceschini L.M."/>
            <person name="Leite T.F."/>
            <person name="Margarido G.R.A."/>
            <person name="Almeida C.A."/>
            <person name="Ferrarezi J.A."/>
            <person name="Labate C.A."/>
        </authorList>
    </citation>
    <scope>NUCLEOTIDE SEQUENCE</scope>
    <source>
        <strain evidence="2">MF-1</strain>
    </source>
</reference>
<dbReference type="Pfam" id="PF13911">
    <property type="entry name" value="AhpC-TSA_2"/>
    <property type="match status" value="1"/>
</dbReference>
<dbReference type="EMBL" id="AVOT02007829">
    <property type="protein sequence ID" value="MBW0484722.1"/>
    <property type="molecule type" value="Genomic_DNA"/>
</dbReference>
<evidence type="ECO:0000313" key="3">
    <source>
        <dbReference type="Proteomes" id="UP000765509"/>
    </source>
</evidence>
<feature type="region of interest" description="Disordered" evidence="1">
    <location>
        <begin position="772"/>
        <end position="809"/>
    </location>
</feature>
<accession>A0A9Q3GYZ5</accession>
<dbReference type="AlphaFoldDB" id="A0A9Q3GYZ5"/>
<feature type="compositionally biased region" description="Basic and acidic residues" evidence="1">
    <location>
        <begin position="772"/>
        <end position="782"/>
    </location>
</feature>
<name>A0A9Q3GYZ5_9BASI</name>
<evidence type="ECO:0000256" key="1">
    <source>
        <dbReference type="SAM" id="MobiDB-lite"/>
    </source>
</evidence>
<feature type="region of interest" description="Disordered" evidence="1">
    <location>
        <begin position="476"/>
        <end position="568"/>
    </location>
</feature>
<evidence type="ECO:0000313" key="2">
    <source>
        <dbReference type="EMBL" id="MBW0484722.1"/>
    </source>
</evidence>
<feature type="region of interest" description="Disordered" evidence="1">
    <location>
        <begin position="313"/>
        <end position="433"/>
    </location>
</feature>
<dbReference type="PANTHER" id="PTHR28630:SF3">
    <property type="entry name" value="PEROXIREDOXIN-LIKE 2C"/>
    <property type="match status" value="1"/>
</dbReference>
<feature type="compositionally biased region" description="Low complexity" evidence="1">
    <location>
        <begin position="404"/>
        <end position="424"/>
    </location>
</feature>
<feature type="compositionally biased region" description="Polar residues" evidence="1">
    <location>
        <begin position="496"/>
        <end position="533"/>
    </location>
</feature>
<feature type="compositionally biased region" description="Low complexity" evidence="1">
    <location>
        <begin position="366"/>
        <end position="382"/>
    </location>
</feature>
<dbReference type="Proteomes" id="UP000765509">
    <property type="component" value="Unassembled WGS sequence"/>
</dbReference>
<feature type="compositionally biased region" description="Polar residues" evidence="1">
    <location>
        <begin position="544"/>
        <end position="568"/>
    </location>
</feature>